<reference evidence="3 4" key="1">
    <citation type="journal article" date="2016" name="Mol. Biol. Evol.">
        <title>Comparative Genomics of Early-Diverging Mushroom-Forming Fungi Provides Insights into the Origins of Lignocellulose Decay Capabilities.</title>
        <authorList>
            <person name="Nagy L.G."/>
            <person name="Riley R."/>
            <person name="Tritt A."/>
            <person name="Adam C."/>
            <person name="Daum C."/>
            <person name="Floudas D."/>
            <person name="Sun H."/>
            <person name="Yadav J.S."/>
            <person name="Pangilinan J."/>
            <person name="Larsson K.H."/>
            <person name="Matsuura K."/>
            <person name="Barry K."/>
            <person name="Labutti K."/>
            <person name="Kuo R."/>
            <person name="Ohm R.A."/>
            <person name="Bhattacharya S.S."/>
            <person name="Shirouzu T."/>
            <person name="Yoshinaga Y."/>
            <person name="Martin F.M."/>
            <person name="Grigoriev I.V."/>
            <person name="Hibbett D.S."/>
        </authorList>
    </citation>
    <scope>NUCLEOTIDE SEQUENCE [LARGE SCALE GENOMIC DNA]</scope>
    <source>
        <strain evidence="3 4">HHB12029</strain>
    </source>
</reference>
<feature type="region of interest" description="Disordered" evidence="1">
    <location>
        <begin position="410"/>
        <end position="441"/>
    </location>
</feature>
<feature type="compositionally biased region" description="Low complexity" evidence="1">
    <location>
        <begin position="410"/>
        <end position="431"/>
    </location>
</feature>
<keyword evidence="4" id="KW-1185">Reference proteome</keyword>
<feature type="compositionally biased region" description="Polar residues" evidence="1">
    <location>
        <begin position="599"/>
        <end position="617"/>
    </location>
</feature>
<evidence type="ECO:0000313" key="3">
    <source>
        <dbReference type="EMBL" id="KZV85530.1"/>
    </source>
</evidence>
<feature type="compositionally biased region" description="Low complexity" evidence="1">
    <location>
        <begin position="463"/>
        <end position="473"/>
    </location>
</feature>
<dbReference type="InterPro" id="IPR058933">
    <property type="entry name" value="YMC020W-like_ab_hydrolase"/>
</dbReference>
<dbReference type="InParanoid" id="A0A165DWM2"/>
<feature type="domain" description="YMC020W-like alpha/beta hydrolase" evidence="2">
    <location>
        <begin position="780"/>
        <end position="897"/>
    </location>
</feature>
<organism evidence="3 4">
    <name type="scientific">Exidia glandulosa HHB12029</name>
    <dbReference type="NCBI Taxonomy" id="1314781"/>
    <lineage>
        <taxon>Eukaryota</taxon>
        <taxon>Fungi</taxon>
        <taxon>Dikarya</taxon>
        <taxon>Basidiomycota</taxon>
        <taxon>Agaricomycotina</taxon>
        <taxon>Agaricomycetes</taxon>
        <taxon>Auriculariales</taxon>
        <taxon>Exidiaceae</taxon>
        <taxon>Exidia</taxon>
    </lineage>
</organism>
<feature type="region of interest" description="Disordered" evidence="1">
    <location>
        <begin position="25"/>
        <end position="333"/>
    </location>
</feature>
<dbReference type="Pfam" id="PF26147">
    <property type="entry name" value="AB_HYDROLASE_YMC0-YMC35"/>
    <property type="match status" value="2"/>
</dbReference>
<feature type="compositionally biased region" description="Low complexity" evidence="1">
    <location>
        <begin position="67"/>
        <end position="88"/>
    </location>
</feature>
<evidence type="ECO:0000259" key="2">
    <source>
        <dbReference type="Pfam" id="PF26147"/>
    </source>
</evidence>
<proteinExistence type="predicted"/>
<dbReference type="PANTHER" id="PTHR47349:SF1">
    <property type="entry name" value="AER328WP"/>
    <property type="match status" value="1"/>
</dbReference>
<gene>
    <name evidence="3" type="ORF">EXIGLDRAFT_681781</name>
</gene>
<evidence type="ECO:0000256" key="1">
    <source>
        <dbReference type="SAM" id="MobiDB-lite"/>
    </source>
</evidence>
<feature type="compositionally biased region" description="Pro residues" evidence="1">
    <location>
        <begin position="642"/>
        <end position="651"/>
    </location>
</feature>
<dbReference type="PANTHER" id="PTHR47349">
    <property type="entry name" value="CHROMOSOME 8, WHOLE GENOME SHOTGUN SEQUENCE"/>
    <property type="match status" value="1"/>
</dbReference>
<feature type="compositionally biased region" description="Polar residues" evidence="1">
    <location>
        <begin position="512"/>
        <end position="521"/>
    </location>
</feature>
<dbReference type="AlphaFoldDB" id="A0A165DWM2"/>
<dbReference type="OrthoDB" id="5598028at2759"/>
<feature type="region of interest" description="Disordered" evidence="1">
    <location>
        <begin position="461"/>
        <end position="693"/>
    </location>
</feature>
<feature type="domain" description="YMC020W-like alpha/beta hydrolase" evidence="2">
    <location>
        <begin position="917"/>
        <end position="1125"/>
    </location>
</feature>
<name>A0A165DWM2_EXIGL</name>
<dbReference type="EMBL" id="KV426185">
    <property type="protein sequence ID" value="KZV85530.1"/>
    <property type="molecule type" value="Genomic_DNA"/>
</dbReference>
<dbReference type="InterPro" id="IPR058934">
    <property type="entry name" value="YMC020W-like"/>
</dbReference>
<protein>
    <recommendedName>
        <fullName evidence="2">YMC020W-like alpha/beta hydrolase domain-containing protein</fullName>
    </recommendedName>
</protein>
<accession>A0A165DWM2</accession>
<sequence>MSAHPSWRLRQPKKKQSDARLSLVFAEPQSSPPRATAMGTLDTVQAKDTALNPEDKSPQPSLHRSPSVASTIGKSSSASASTRGSISRATKRQRLSDDLTIPPVPTPAPEQPATSSDVAPGLAATAVPADASQQHGAAGAKQSKSGWFGFKKPSNASLASNAHADSTSAPPPPAPEPARESAPEAVMSSAPADAPSAIQHIPTSTHEDTLQLARSPESTSTLSGATARKRTGWFGLGGNSVADSSASGPDQLAPPRTGSPEPMARADDAHALAPVTPPPTPPRRDPSPPRTEAIPISVPKSNNDDASSKRGWFGSLGRHTANPSITSLPESIDSHVPTRVASPEMLSASPPPRPVVVPVQQTVSTMNSSGPRYTLSIPLLGRPKVPLEAIAKVEKDRKAKEGPEVMEIDFSSADDSSISSAPAALPSSEPAVGGQELTPRAARQEASWLSYIWSATPAQSTQSLPVSPAAPAAELPPSPAASNPDLPAPRGLSADAASRASTAQTAWYAPWTWSSAPSEDTTPAAEPAGPPPLEEPVQSRPQSPEPEPHVEENPLLRTAEQRASWVTFFTGRGRAPTTKKMYDENGGMEIMDLDDDPPAQTQADSQTATPAQDSPAITVSKPPAGKGKSAAKRNTATTSTTEPPPGKPPAQPITDSQSVKHKVSAATIVPRPASPAPSKKGSKVPPTPRAPNLVLPTFEDTFKSGPRLAPPPAPSTLRRTLGMVRDSLFAHEEPARNALGFESHHHRKGDRKWARQLPRSWSVLNGGKGAEDIQGLLQGCKRVVILGVHGWFPGAIMRTVLGEPTGTSAKFATMMETAVQQYMDQHGHVLDKVTTIPLEGEGTIDRRVEKLYQNLMGREDWVEDLHLADVVFVATHSQGSVASTHLLLRLIHEGHIRIAPEESGRLPTLPMMPSWAGSQRVCCLALCGIHLGPLSYLHQNSIVQPYLQYFESAAATELFEFQASLADTNSAVSKRYFEVLKEVISNGVRFVYIASLDDQVVPIYSGTFTSISHPLILRSLYIDGDAYSSSDFLSNLLILLLRLRNAGIDDAGLIALLSEATAGSLSGVGHSSAYEELGTYSLAVRFLFEASGVLHGPAELEIERFSPRAPRNDYEIPWALRHILADPRVGELFGQQFIELRAAFDDWQPKTAALKDIRRKLEPIRRLPTSRL</sequence>
<evidence type="ECO:0000313" key="4">
    <source>
        <dbReference type="Proteomes" id="UP000077266"/>
    </source>
</evidence>
<dbReference type="Proteomes" id="UP000077266">
    <property type="component" value="Unassembled WGS sequence"/>
</dbReference>